<protein>
    <submittedName>
        <fullName evidence="3">Uncharacterized protein</fullName>
    </submittedName>
</protein>
<feature type="region of interest" description="Disordered" evidence="1">
    <location>
        <begin position="31"/>
        <end position="50"/>
    </location>
</feature>
<proteinExistence type="predicted"/>
<evidence type="ECO:0000256" key="1">
    <source>
        <dbReference type="SAM" id="MobiDB-lite"/>
    </source>
</evidence>
<feature type="chain" id="PRO_5045722010" evidence="2">
    <location>
        <begin position="19"/>
        <end position="278"/>
    </location>
</feature>
<evidence type="ECO:0000313" key="3">
    <source>
        <dbReference type="EMBL" id="MDC0723661.1"/>
    </source>
</evidence>
<evidence type="ECO:0000313" key="4">
    <source>
        <dbReference type="Proteomes" id="UP001221686"/>
    </source>
</evidence>
<dbReference type="Proteomes" id="UP001221686">
    <property type="component" value="Unassembled WGS sequence"/>
</dbReference>
<feature type="signal peptide" evidence="2">
    <location>
        <begin position="1"/>
        <end position="18"/>
    </location>
</feature>
<evidence type="ECO:0000256" key="2">
    <source>
        <dbReference type="SAM" id="SignalP"/>
    </source>
</evidence>
<keyword evidence="2" id="KW-0732">Signal</keyword>
<gene>
    <name evidence="3" type="ORF">POL25_42655</name>
</gene>
<dbReference type="EMBL" id="JAQNDL010000005">
    <property type="protein sequence ID" value="MDC0723661.1"/>
    <property type="molecule type" value="Genomic_DNA"/>
</dbReference>
<comment type="caution">
    <text evidence="3">The sequence shown here is derived from an EMBL/GenBank/DDBJ whole genome shotgun (WGS) entry which is preliminary data.</text>
</comment>
<sequence>MVRAIRIPAIVALIGALAGCRTDAGIQAPARQPANMKATPAPAAGDEPVSSTMCSDSAAFVRYDWIPGNALRLLAVRLQAPELPRSLATLAGLRSGIFVDAPTRAFIGRFEAELPALPTALEALGLRLDEVVFVSTTTDLEGWALPDGCDGDGLARLAAMHGLAVRHSEAREPVDFVELPNLGYTLLRSRLGGPLWLARTEAAGGWRANLGSIVFTGFSEWLDARKVDTLRLSTSDPPPASGYGGITQRFFAITGSDLATASSHSLVAVPDRARDPKP</sequence>
<dbReference type="PROSITE" id="PS51257">
    <property type="entry name" value="PROKAR_LIPOPROTEIN"/>
    <property type="match status" value="1"/>
</dbReference>
<keyword evidence="4" id="KW-1185">Reference proteome</keyword>
<organism evidence="3 4">
    <name type="scientific">Nannocystis bainbridge</name>
    <dbReference type="NCBI Taxonomy" id="2995303"/>
    <lineage>
        <taxon>Bacteria</taxon>
        <taxon>Pseudomonadati</taxon>
        <taxon>Myxococcota</taxon>
        <taxon>Polyangia</taxon>
        <taxon>Nannocystales</taxon>
        <taxon>Nannocystaceae</taxon>
        <taxon>Nannocystis</taxon>
    </lineage>
</organism>
<accession>A0ABT5EFN1</accession>
<name>A0ABT5EFN1_9BACT</name>
<dbReference type="RefSeq" id="WP_272092204.1">
    <property type="nucleotide sequence ID" value="NZ_JAQNDL010000005.1"/>
</dbReference>
<reference evidence="3 4" key="1">
    <citation type="submission" date="2022-11" db="EMBL/GenBank/DDBJ databases">
        <title>Minimal conservation of predation-associated metabolite biosynthetic gene clusters underscores biosynthetic potential of Myxococcota including descriptions for ten novel species: Archangium lansinium sp. nov., Myxococcus landrumus sp. nov., Nannocystis bai.</title>
        <authorList>
            <person name="Ahearne A."/>
            <person name="Stevens C."/>
            <person name="Dowd S."/>
        </authorList>
    </citation>
    <scope>NUCLEOTIDE SEQUENCE [LARGE SCALE GENOMIC DNA]</scope>
    <source>
        <strain evidence="3 4">BB15-2</strain>
    </source>
</reference>